<keyword evidence="1" id="KW-0472">Membrane</keyword>
<organism evidence="2 3">
    <name type="scientific">Phenylobacterium hankyongense</name>
    <dbReference type="NCBI Taxonomy" id="1813876"/>
    <lineage>
        <taxon>Bacteria</taxon>
        <taxon>Pseudomonadati</taxon>
        <taxon>Pseudomonadota</taxon>
        <taxon>Alphaproteobacteria</taxon>
        <taxon>Caulobacterales</taxon>
        <taxon>Caulobacteraceae</taxon>
        <taxon>Phenylobacterium</taxon>
    </lineage>
</organism>
<gene>
    <name evidence="2" type="ORF">DJ021_14165</name>
</gene>
<keyword evidence="1" id="KW-0812">Transmembrane</keyword>
<keyword evidence="3" id="KW-1185">Reference proteome</keyword>
<protein>
    <submittedName>
        <fullName evidence="2">Uncharacterized protein</fullName>
    </submittedName>
</protein>
<keyword evidence="1" id="KW-1133">Transmembrane helix</keyword>
<dbReference type="EMBL" id="QFYP01000001">
    <property type="protein sequence ID" value="RAK60874.1"/>
    <property type="molecule type" value="Genomic_DNA"/>
</dbReference>
<comment type="caution">
    <text evidence="2">The sequence shown here is derived from an EMBL/GenBank/DDBJ whole genome shotgun (WGS) entry which is preliminary data.</text>
</comment>
<dbReference type="Proteomes" id="UP000249842">
    <property type="component" value="Unassembled WGS sequence"/>
</dbReference>
<evidence type="ECO:0000313" key="3">
    <source>
        <dbReference type="Proteomes" id="UP000249842"/>
    </source>
</evidence>
<name>A0A328B4T3_9CAUL</name>
<proteinExistence type="predicted"/>
<sequence>MAFVVRRVAVRSPPGDTWRAAATLAYGALPFALYVPLWRELTTRTALLIAFPVLYVWGAVAIWMALRDTPPPQTPRMRSVMLAGASLIYAAVSLTLLGAAGFAILMRLWSPIEGTMVVSLLLVVPGLPLGALAGWASLNLFMAARVAQSSRDADAPTIS</sequence>
<feature type="transmembrane region" description="Helical" evidence="1">
    <location>
        <begin position="87"/>
        <end position="110"/>
    </location>
</feature>
<feature type="transmembrane region" description="Helical" evidence="1">
    <location>
        <begin position="116"/>
        <end position="141"/>
    </location>
</feature>
<feature type="transmembrane region" description="Helical" evidence="1">
    <location>
        <begin position="20"/>
        <end position="39"/>
    </location>
</feature>
<dbReference type="AlphaFoldDB" id="A0A328B4T3"/>
<evidence type="ECO:0000313" key="2">
    <source>
        <dbReference type="EMBL" id="RAK60874.1"/>
    </source>
</evidence>
<feature type="transmembrane region" description="Helical" evidence="1">
    <location>
        <begin position="45"/>
        <end position="66"/>
    </location>
</feature>
<evidence type="ECO:0000256" key="1">
    <source>
        <dbReference type="SAM" id="Phobius"/>
    </source>
</evidence>
<reference evidence="3" key="1">
    <citation type="submission" date="2018-05" db="EMBL/GenBank/DDBJ databases">
        <authorList>
            <person name="Li X."/>
        </authorList>
    </citation>
    <scope>NUCLEOTIDE SEQUENCE [LARGE SCALE GENOMIC DNA]</scope>
    <source>
        <strain evidence="3">HKS-05</strain>
    </source>
</reference>
<accession>A0A328B4T3</accession>